<gene>
    <name evidence="1" type="ORF">FRACYDRAFT_249405</name>
</gene>
<dbReference type="KEGG" id="fcy:FRACYDRAFT_249405"/>
<dbReference type="AlphaFoldDB" id="A0A1E7ERI1"/>
<dbReference type="InParanoid" id="A0A1E7ERI1"/>
<dbReference type="Proteomes" id="UP000095751">
    <property type="component" value="Unassembled WGS sequence"/>
</dbReference>
<reference evidence="1 2" key="1">
    <citation type="submission" date="2016-09" db="EMBL/GenBank/DDBJ databases">
        <title>Extensive genetic diversity and differential bi-allelic expression allows diatom success in the polar Southern Ocean.</title>
        <authorList>
            <consortium name="DOE Joint Genome Institute"/>
            <person name="Mock T."/>
            <person name="Otillar R.P."/>
            <person name="Strauss J."/>
            <person name="Dupont C."/>
            <person name="Frickenhaus S."/>
            <person name="Maumus F."/>
            <person name="Mcmullan M."/>
            <person name="Sanges R."/>
            <person name="Schmutz J."/>
            <person name="Toseland A."/>
            <person name="Valas R."/>
            <person name="Veluchamy A."/>
            <person name="Ward B.J."/>
            <person name="Allen A."/>
            <person name="Barry K."/>
            <person name="Falciatore A."/>
            <person name="Ferrante M."/>
            <person name="Fortunato A.E."/>
            <person name="Gloeckner G."/>
            <person name="Gruber A."/>
            <person name="Hipkin R."/>
            <person name="Janech M."/>
            <person name="Kroth P."/>
            <person name="Leese F."/>
            <person name="Lindquist E."/>
            <person name="Lyon B.R."/>
            <person name="Martin J."/>
            <person name="Mayer C."/>
            <person name="Parker M."/>
            <person name="Quesneville H."/>
            <person name="Raymond J."/>
            <person name="Uhlig C."/>
            <person name="Valentin K.U."/>
            <person name="Worden A.Z."/>
            <person name="Armbrust E.V."/>
            <person name="Bowler C."/>
            <person name="Green B."/>
            <person name="Moulton V."/>
            <person name="Van Oosterhout C."/>
            <person name="Grigoriev I."/>
        </authorList>
    </citation>
    <scope>NUCLEOTIDE SEQUENCE [LARGE SCALE GENOMIC DNA]</scope>
    <source>
        <strain evidence="1 2">CCMP1102</strain>
    </source>
</reference>
<protein>
    <submittedName>
        <fullName evidence="1">Uncharacterized protein</fullName>
    </submittedName>
</protein>
<sequence length="265" mass="30174">MVRNDQYRQLRIYDDQTTFPHVFYDNPCILPDCVHSVMNSLIDGMVHLQPEYFHGTDPSHRSCRGIKVYSCLKLGHTTLTIWSVRPTINWIKVRIDHTWISVHADMSTIRNLVSITSCPFDVTKDTSFDTIDADRRNRHLVVSGRCAAYLLPPYQDADDLISISSVSFGSSTLQFTTIENIKSSSLSTKPLCANINVINRLLRRNLSTNQRCRYSHMHRDNCVSIKHLETQLRTNGSCMVIVFLDTKDDEVKVDELAADLATAVP</sequence>
<proteinExistence type="predicted"/>
<keyword evidence="2" id="KW-1185">Reference proteome</keyword>
<name>A0A1E7ERI1_9STRA</name>
<accession>A0A1E7ERI1</accession>
<evidence type="ECO:0000313" key="2">
    <source>
        <dbReference type="Proteomes" id="UP000095751"/>
    </source>
</evidence>
<organism evidence="1 2">
    <name type="scientific">Fragilariopsis cylindrus CCMP1102</name>
    <dbReference type="NCBI Taxonomy" id="635003"/>
    <lineage>
        <taxon>Eukaryota</taxon>
        <taxon>Sar</taxon>
        <taxon>Stramenopiles</taxon>
        <taxon>Ochrophyta</taxon>
        <taxon>Bacillariophyta</taxon>
        <taxon>Bacillariophyceae</taxon>
        <taxon>Bacillariophycidae</taxon>
        <taxon>Bacillariales</taxon>
        <taxon>Bacillariaceae</taxon>
        <taxon>Fragilariopsis</taxon>
    </lineage>
</organism>
<evidence type="ECO:0000313" key="1">
    <source>
        <dbReference type="EMBL" id="OEU08515.1"/>
    </source>
</evidence>
<dbReference type="EMBL" id="KV784379">
    <property type="protein sequence ID" value="OEU08515.1"/>
    <property type="molecule type" value="Genomic_DNA"/>
</dbReference>